<feature type="chain" id="PRO_5015941725" description="Gliding motility-associated C-terminal domain-containing protein" evidence="1">
    <location>
        <begin position="24"/>
        <end position="955"/>
    </location>
</feature>
<gene>
    <name evidence="2" type="ORF">DN068_05355</name>
</gene>
<comment type="caution">
    <text evidence="2">The sequence shown here is derived from an EMBL/GenBank/DDBJ whole genome shotgun (WGS) entry which is preliminary data.</text>
</comment>
<keyword evidence="1" id="KW-0732">Signal</keyword>
<dbReference type="Proteomes" id="UP000248745">
    <property type="component" value="Unassembled WGS sequence"/>
</dbReference>
<dbReference type="Pfam" id="PF13585">
    <property type="entry name" value="CHU_C"/>
    <property type="match status" value="1"/>
</dbReference>
<name>A0A2W2AN69_9BACT</name>
<sequence length="955" mass="101023">MNLKPLLFLAGLVMLTCQGFAQAVTQDCIGAIPICQPIYVQNVASPGSGNVQDITATNQDCLLGNEHLTTWYIINIVQSGTLVFTLTPASQTDYDFAVWNVTPNGCGQSVCDIVHNNLPVRCNYAGTGSGILTGLSTTATQPSLGAGGPGFSSAINAVAGESYVIVIDNYSQSNVGYTLDFSASTTSITDTVPPVFSDVRTRCGYSGDNLIVTMKEPVKCGSIAANGSDFTVTSSAGVNYPVLEATSQNCVAGGAFSNVLNLHMTSALPAGTYTLHAQTGTDGNTLSDNCGNFQASTDAINFTLAPPPSPIQIIKMDTPACKKARIVLNRPVKCSTVAADGSDFQITGPSFVHVSSAMPIGCKTVPFICGSTIDLTDTIDIEFDKSIPVAGTYSISVIWGTDGNPISDTCDASVAGTFNWTVSDQGYIDAQAAPELLCYPGYAGLNSTISIAGPPPAINCGANNTPCTNPAPPVTVGNSAATGTTTNTPLYGAVSDSRTQMLFTAAQLRAAGLKSGTITQIGLNVTTKNSTAPYNNFTVKLKCTHTAALTNDFEPGASIVYGPASFTSVAGQNTVTLDYNYDWNDSMNLLVEICYHNNSATLNDAIQTTANVMTGAVLHNHQSSSNGCSLAANTSSYPVSADRPNITFTECAPTSGAHTFLWTPTLFVGDSSAQNTTAYVPSTTTYKLQIMDSNFCYRRDTAKVTVSVRNPSLLPNRDTAICGGDSVQLHAAGGVSYNWYPATGLSCTNCTDPVARPTQTITYHAVIFDKYGCSDTLNKKITVHPLPVITVSADTTILYGQSVTMNALVTGGIYYLWNPVAGLNDPNIANPTATPQVTTSYTLLAIDTNQCRQQDSVKITVQTNIPVTIPSAFTPNGDGKNDLFRPANMGFQKLIEFRVFNRWGQEVFNTNDNNSGWDGTFHGKAQDVGVYNYIIRLAWPDGRQDTYKGDVTLMR</sequence>
<dbReference type="EMBL" id="QKTW01000009">
    <property type="protein sequence ID" value="PZF73770.1"/>
    <property type="molecule type" value="Genomic_DNA"/>
</dbReference>
<organism evidence="2 3">
    <name type="scientific">Taibaiella soli</name>
    <dbReference type="NCBI Taxonomy" id="1649169"/>
    <lineage>
        <taxon>Bacteria</taxon>
        <taxon>Pseudomonadati</taxon>
        <taxon>Bacteroidota</taxon>
        <taxon>Chitinophagia</taxon>
        <taxon>Chitinophagales</taxon>
        <taxon>Chitinophagaceae</taxon>
        <taxon>Taibaiella</taxon>
    </lineage>
</organism>
<evidence type="ECO:0000313" key="3">
    <source>
        <dbReference type="Proteomes" id="UP000248745"/>
    </source>
</evidence>
<reference evidence="2 3" key="1">
    <citation type="submission" date="2018-06" db="EMBL/GenBank/DDBJ databases">
        <title>Mucibacter soli gen. nov., sp. nov., a new member of the family Chitinophagaceae producing mucin.</title>
        <authorList>
            <person name="Kim M.-K."/>
            <person name="Park S."/>
            <person name="Kim T.-S."/>
            <person name="Joung Y."/>
            <person name="Han J.-H."/>
            <person name="Kim S.B."/>
        </authorList>
    </citation>
    <scope>NUCLEOTIDE SEQUENCE [LARGE SCALE GENOMIC DNA]</scope>
    <source>
        <strain evidence="2 3">R1-15</strain>
    </source>
</reference>
<dbReference type="RefSeq" id="WP_110997868.1">
    <property type="nucleotide sequence ID" value="NZ_QKTW01000009.1"/>
</dbReference>
<evidence type="ECO:0000256" key="1">
    <source>
        <dbReference type="SAM" id="SignalP"/>
    </source>
</evidence>
<feature type="signal peptide" evidence="1">
    <location>
        <begin position="1"/>
        <end position="23"/>
    </location>
</feature>
<dbReference type="AlphaFoldDB" id="A0A2W2AN69"/>
<keyword evidence="3" id="KW-1185">Reference proteome</keyword>
<dbReference type="InterPro" id="IPR026341">
    <property type="entry name" value="T9SS_type_B"/>
</dbReference>
<protein>
    <recommendedName>
        <fullName evidence="4">Gliding motility-associated C-terminal domain-containing protein</fullName>
    </recommendedName>
</protein>
<dbReference type="OrthoDB" id="610082at2"/>
<dbReference type="NCBIfam" id="TIGR04131">
    <property type="entry name" value="Bac_Flav_CTERM"/>
    <property type="match status" value="1"/>
</dbReference>
<evidence type="ECO:0000313" key="2">
    <source>
        <dbReference type="EMBL" id="PZF73770.1"/>
    </source>
</evidence>
<proteinExistence type="predicted"/>
<accession>A0A2W2AN69</accession>
<evidence type="ECO:0008006" key="4">
    <source>
        <dbReference type="Google" id="ProtNLM"/>
    </source>
</evidence>